<evidence type="ECO:0000256" key="2">
    <source>
        <dbReference type="ARBA" id="ARBA00023004"/>
    </source>
</evidence>
<dbReference type="InterPro" id="IPR006249">
    <property type="entry name" value="Aconitase/IRP2"/>
</dbReference>
<dbReference type="InterPro" id="IPR036008">
    <property type="entry name" value="Aconitase_4Fe-4S_dom"/>
</dbReference>
<organism evidence="5 6">
    <name type="scientific">Gnathostoma spinigerum</name>
    <dbReference type="NCBI Taxonomy" id="75299"/>
    <lineage>
        <taxon>Eukaryota</taxon>
        <taxon>Metazoa</taxon>
        <taxon>Ecdysozoa</taxon>
        <taxon>Nematoda</taxon>
        <taxon>Chromadorea</taxon>
        <taxon>Rhabditida</taxon>
        <taxon>Spirurina</taxon>
        <taxon>Gnathostomatomorpha</taxon>
        <taxon>Gnathostomatoidea</taxon>
        <taxon>Gnathostomatidae</taxon>
        <taxon>Gnathostoma</taxon>
    </lineage>
</organism>
<keyword evidence="6" id="KW-1185">Reference proteome</keyword>
<dbReference type="GO" id="GO:0046872">
    <property type="term" value="F:metal ion binding"/>
    <property type="evidence" value="ECO:0007669"/>
    <property type="project" value="UniProtKB-KW"/>
</dbReference>
<keyword evidence="1" id="KW-0479">Metal-binding</keyword>
<evidence type="ECO:0000256" key="3">
    <source>
        <dbReference type="ARBA" id="ARBA00023014"/>
    </source>
</evidence>
<keyword evidence="2" id="KW-0408">Iron</keyword>
<dbReference type="Pfam" id="PF00330">
    <property type="entry name" value="Aconitase"/>
    <property type="match status" value="1"/>
</dbReference>
<dbReference type="GO" id="GO:0051536">
    <property type="term" value="F:iron-sulfur cluster binding"/>
    <property type="evidence" value="ECO:0007669"/>
    <property type="project" value="UniProtKB-KW"/>
</dbReference>
<proteinExistence type="predicted"/>
<dbReference type="InterPro" id="IPR015931">
    <property type="entry name" value="Acnase/IPM_dHydase_lsu_aba_1/3"/>
</dbReference>
<evidence type="ECO:0000313" key="5">
    <source>
        <dbReference type="EMBL" id="MFH4984655.1"/>
    </source>
</evidence>
<dbReference type="EMBL" id="JBGFUD010019793">
    <property type="protein sequence ID" value="MFH4984655.1"/>
    <property type="molecule type" value="Genomic_DNA"/>
</dbReference>
<dbReference type="Gene3D" id="3.30.499.10">
    <property type="entry name" value="Aconitase, domain 3"/>
    <property type="match status" value="1"/>
</dbReference>
<dbReference type="PANTHER" id="PTHR11670">
    <property type="entry name" value="ACONITASE/IRON-RESPONSIVE ELEMENT FAMILY MEMBER"/>
    <property type="match status" value="1"/>
</dbReference>
<feature type="domain" description="Aconitase/3-isopropylmalate dehydratase large subunit alpha/beta/alpha" evidence="4">
    <location>
        <begin position="64"/>
        <end position="127"/>
    </location>
</feature>
<name>A0ABD6EYX1_9BILA</name>
<dbReference type="InterPro" id="IPR001030">
    <property type="entry name" value="Acoase/IPM_deHydtase_lsu_aba"/>
</dbReference>
<evidence type="ECO:0000256" key="1">
    <source>
        <dbReference type="ARBA" id="ARBA00022723"/>
    </source>
</evidence>
<dbReference type="AlphaFoldDB" id="A0ABD6EYX1"/>
<comment type="caution">
    <text evidence="5">The sequence shown here is derived from an EMBL/GenBank/DDBJ whole genome shotgun (WGS) entry which is preliminary data.</text>
</comment>
<evidence type="ECO:0000259" key="4">
    <source>
        <dbReference type="Pfam" id="PF00330"/>
    </source>
</evidence>
<sequence>MAFNSLCSSLTVDSKTYKFYNLTALNDPRYDTLPLSIRYLLESAVRNCDEFHVLRKNVDAILDWQNTQYQSTEIPFIPARVLLQDFTGVPAVVDLASMRAAVHCLGCDPGCINPICPVDLVIDHSVQVDRYGR</sequence>
<evidence type="ECO:0000313" key="6">
    <source>
        <dbReference type="Proteomes" id="UP001608902"/>
    </source>
</evidence>
<dbReference type="SUPFAM" id="SSF53732">
    <property type="entry name" value="Aconitase iron-sulfur domain"/>
    <property type="match status" value="1"/>
</dbReference>
<accession>A0ABD6EYX1</accession>
<protein>
    <recommendedName>
        <fullName evidence="4">Aconitase/3-isopropylmalate dehydratase large subunit alpha/beta/alpha domain-containing protein</fullName>
    </recommendedName>
</protein>
<gene>
    <name evidence="5" type="ORF">AB6A40_011364</name>
</gene>
<dbReference type="Proteomes" id="UP001608902">
    <property type="component" value="Unassembled WGS sequence"/>
</dbReference>
<keyword evidence="3" id="KW-0411">Iron-sulfur</keyword>
<reference evidence="5 6" key="1">
    <citation type="submission" date="2024-08" db="EMBL/GenBank/DDBJ databases">
        <title>Gnathostoma spinigerum genome.</title>
        <authorList>
            <person name="Gonzalez-Bertolin B."/>
            <person name="Monzon S."/>
            <person name="Zaballos A."/>
            <person name="Jimenez P."/>
            <person name="Dekumyoy P."/>
            <person name="Varona S."/>
            <person name="Cuesta I."/>
            <person name="Sumanam S."/>
            <person name="Adisakwattana P."/>
            <person name="Gasser R.B."/>
            <person name="Hernandez-Gonzalez A."/>
            <person name="Young N.D."/>
            <person name="Perteguer M.J."/>
        </authorList>
    </citation>
    <scope>NUCLEOTIDE SEQUENCE [LARGE SCALE GENOMIC DNA]</scope>
    <source>
        <strain evidence="5">AL3</strain>
        <tissue evidence="5">Liver</tissue>
    </source>
</reference>